<comment type="caution">
    <text evidence="1">The sequence shown here is derived from an EMBL/GenBank/DDBJ whole genome shotgun (WGS) entry which is preliminary data.</text>
</comment>
<evidence type="ECO:0000313" key="1">
    <source>
        <dbReference type="EMBL" id="KXB65226.1"/>
    </source>
</evidence>
<organism evidence="1 2">
    <name type="scientific">Aedoeadaptatus coxii</name>
    <dbReference type="NCBI Taxonomy" id="755172"/>
    <lineage>
        <taxon>Bacteria</taxon>
        <taxon>Bacillati</taxon>
        <taxon>Bacillota</taxon>
        <taxon>Tissierellia</taxon>
        <taxon>Tissierellales</taxon>
        <taxon>Peptoniphilaceae</taxon>
        <taxon>Aedoeadaptatus</taxon>
    </lineage>
</organism>
<gene>
    <name evidence="1" type="ORF">HMPREF1863_01734</name>
</gene>
<dbReference type="PATRIC" id="fig|755172.3.peg.1693"/>
<dbReference type="Proteomes" id="UP000070442">
    <property type="component" value="Unassembled WGS sequence"/>
</dbReference>
<name>A0A134ABZ7_9FIRM</name>
<dbReference type="AlphaFoldDB" id="A0A134ABZ7"/>
<keyword evidence="2" id="KW-1185">Reference proteome</keyword>
<reference evidence="2" key="1">
    <citation type="submission" date="2016-01" db="EMBL/GenBank/DDBJ databases">
        <authorList>
            <person name="Mitreva M."/>
            <person name="Pepin K.H."/>
            <person name="Mihindukulasuriya K.A."/>
            <person name="Fulton R."/>
            <person name="Fronick C."/>
            <person name="O'Laughlin M."/>
            <person name="Miner T."/>
            <person name="Herter B."/>
            <person name="Rosa B.A."/>
            <person name="Cordes M."/>
            <person name="Tomlinson C."/>
            <person name="Wollam A."/>
            <person name="Palsikar V.B."/>
            <person name="Mardis E.R."/>
            <person name="Wilson R.K."/>
        </authorList>
    </citation>
    <scope>NUCLEOTIDE SEQUENCE [LARGE SCALE GENOMIC DNA]</scope>
    <source>
        <strain evidence="2">DNF00729</strain>
    </source>
</reference>
<dbReference type="STRING" id="755172.HMPREF1863_01734"/>
<protein>
    <submittedName>
        <fullName evidence="1">Uncharacterized protein</fullName>
    </submittedName>
</protein>
<proteinExistence type="predicted"/>
<dbReference type="EMBL" id="LSDG01000045">
    <property type="protein sequence ID" value="KXB65226.1"/>
    <property type="molecule type" value="Genomic_DNA"/>
</dbReference>
<evidence type="ECO:0000313" key="2">
    <source>
        <dbReference type="Proteomes" id="UP000070442"/>
    </source>
</evidence>
<accession>A0A134ABZ7</accession>
<sequence>MEQVWAFDATKNNRKSIEKHLKEEFYEKMDGQKDKSIFCTRK</sequence>